<organism evidence="3 4">
    <name type="scientific">Phytohabitans houttuyneae</name>
    <dbReference type="NCBI Taxonomy" id="1076126"/>
    <lineage>
        <taxon>Bacteria</taxon>
        <taxon>Bacillati</taxon>
        <taxon>Actinomycetota</taxon>
        <taxon>Actinomycetes</taxon>
        <taxon>Micromonosporales</taxon>
        <taxon>Micromonosporaceae</taxon>
    </lineage>
</organism>
<accession>A0A6V8KRT8</accession>
<evidence type="ECO:0000313" key="4">
    <source>
        <dbReference type="Proteomes" id="UP000482800"/>
    </source>
</evidence>
<evidence type="ECO:0000259" key="2">
    <source>
        <dbReference type="Pfam" id="PF01636"/>
    </source>
</evidence>
<feature type="compositionally biased region" description="Low complexity" evidence="1">
    <location>
        <begin position="26"/>
        <end position="70"/>
    </location>
</feature>
<feature type="region of interest" description="Disordered" evidence="1">
    <location>
        <begin position="22"/>
        <end position="223"/>
    </location>
</feature>
<dbReference type="InterPro" id="IPR011009">
    <property type="entry name" value="Kinase-like_dom_sf"/>
</dbReference>
<protein>
    <recommendedName>
        <fullName evidence="2">Aminoglycoside phosphotransferase domain-containing protein</fullName>
    </recommendedName>
</protein>
<dbReference type="Gene3D" id="3.90.1200.10">
    <property type="match status" value="1"/>
</dbReference>
<evidence type="ECO:0000313" key="3">
    <source>
        <dbReference type="EMBL" id="GFJ84507.1"/>
    </source>
</evidence>
<feature type="compositionally biased region" description="Polar residues" evidence="1">
    <location>
        <begin position="85"/>
        <end position="106"/>
    </location>
</feature>
<feature type="domain" description="Aminoglycoside phosphotransferase" evidence="2">
    <location>
        <begin position="436"/>
        <end position="628"/>
    </location>
</feature>
<dbReference type="Proteomes" id="UP000482800">
    <property type="component" value="Unassembled WGS sequence"/>
</dbReference>
<evidence type="ECO:0000256" key="1">
    <source>
        <dbReference type="SAM" id="MobiDB-lite"/>
    </source>
</evidence>
<sequence>MTLEPTGTRPPATATKYVAAATGSVTSSTPANSARAAASSTSRRAAPHPAGQVRTARATGAPATRAASAATRRRTARNRSGTGTDRSPSSTVPSSTQRLGCGSKQSGRVLAACVASRPTSSPASGPPDSPATGPDPAGASPGIGSEPAACEPVAVGSAKTADGSRGEPSKSSGRTRPSGKARTAAVFEVPRSTPTRYPSPPTRPPYAVPASGREVGGTAGRPRLPSRIVDRTVRLVLVDGAGAPLGALPPFDVSEPWWQEVAGVVAEARARFGVEVAVLRLLHADRPEPPGGTVTYLAQLDREPAPGLPAPPVAGERVEATAGERVKATGGEPPSGQVPAAEVAAAVVSGGPGPLVGRDRAAHPLRAPYAEPGGPAGSLAWAGKVLADAGWAGLTATQIRTWNLSAIWRLDESPPPGGPTVDGFAADGRPRRAWLKQVPRFFRHEAAVLRWLGAAVPGAAPALLAAGDEGRMLLRDAPGVDGWDAGPVERDAIAAVQHRIQVASLGALDALVASGVPDRRGPLLCRWVRDRLTGWRPAPGEDAPDVAELLANMDARVAAVRDCGLPDTLVHGDLHGGNARLGGGGPPVVIDWGDCVVGNPAADILRLTERLDGADRDALISSWAARWRRTVPGCEPERAVRLWRPVSELHLAAVYAAFVANIEPSERPYHAGDVAPSLRRAAEFA</sequence>
<feature type="compositionally biased region" description="Pro residues" evidence="1">
    <location>
        <begin position="197"/>
        <end position="207"/>
    </location>
</feature>
<reference evidence="3 4" key="1">
    <citation type="submission" date="2020-03" db="EMBL/GenBank/DDBJ databases">
        <title>Whole genome shotgun sequence of Phytohabitans houttuyneae NBRC 108639.</title>
        <authorList>
            <person name="Komaki H."/>
            <person name="Tamura T."/>
        </authorList>
    </citation>
    <scope>NUCLEOTIDE SEQUENCE [LARGE SCALE GENOMIC DNA]</scope>
    <source>
        <strain evidence="3 4">NBRC 108639</strain>
    </source>
</reference>
<keyword evidence="4" id="KW-1185">Reference proteome</keyword>
<dbReference type="Pfam" id="PF01636">
    <property type="entry name" value="APH"/>
    <property type="match status" value="1"/>
</dbReference>
<dbReference type="InterPro" id="IPR002575">
    <property type="entry name" value="Aminoglycoside_PTrfase"/>
</dbReference>
<comment type="caution">
    <text evidence="3">The sequence shown here is derived from an EMBL/GenBank/DDBJ whole genome shotgun (WGS) entry which is preliminary data.</text>
</comment>
<reference evidence="3 4" key="2">
    <citation type="submission" date="2020-03" db="EMBL/GenBank/DDBJ databases">
        <authorList>
            <person name="Ichikawa N."/>
            <person name="Kimura A."/>
            <person name="Kitahashi Y."/>
            <person name="Uohara A."/>
        </authorList>
    </citation>
    <scope>NUCLEOTIDE SEQUENCE [LARGE SCALE GENOMIC DNA]</scope>
    <source>
        <strain evidence="3 4">NBRC 108639</strain>
    </source>
</reference>
<gene>
    <name evidence="3" type="ORF">Phou_086870</name>
</gene>
<dbReference type="SUPFAM" id="SSF56112">
    <property type="entry name" value="Protein kinase-like (PK-like)"/>
    <property type="match status" value="1"/>
</dbReference>
<feature type="compositionally biased region" description="Low complexity" evidence="1">
    <location>
        <begin position="130"/>
        <end position="142"/>
    </location>
</feature>
<proteinExistence type="predicted"/>
<dbReference type="EMBL" id="BLPF01000003">
    <property type="protein sequence ID" value="GFJ84507.1"/>
    <property type="molecule type" value="Genomic_DNA"/>
</dbReference>
<name>A0A6V8KRT8_9ACTN</name>
<dbReference type="AlphaFoldDB" id="A0A6V8KRT8"/>